<evidence type="ECO:0000313" key="8">
    <source>
        <dbReference type="RefSeq" id="XP_021864351.1"/>
    </source>
</evidence>
<evidence type="ECO:0000256" key="5">
    <source>
        <dbReference type="PIRNR" id="PIRNR016550"/>
    </source>
</evidence>
<keyword evidence="4 5" id="KW-0963">Cytoplasm</keyword>
<dbReference type="Proteomes" id="UP000813463">
    <property type="component" value="Chromosome 2"/>
</dbReference>
<dbReference type="Gene3D" id="1.10.405.10">
    <property type="entry name" value="Guanine Nucleotide Dissociation Inhibitor, domain 1"/>
    <property type="match status" value="1"/>
</dbReference>
<dbReference type="Gene3D" id="3.50.50.60">
    <property type="entry name" value="FAD/NAD(P)-binding domain"/>
    <property type="match status" value="1"/>
</dbReference>
<comment type="subcellular location">
    <subcellularLocation>
        <location evidence="1 5">Cytoplasm</location>
    </subcellularLocation>
</comment>
<dbReference type="PANTHER" id="PTHR11787">
    <property type="entry name" value="RAB GDP-DISSOCIATION INHIBITOR"/>
    <property type="match status" value="1"/>
</dbReference>
<dbReference type="InterPro" id="IPR036188">
    <property type="entry name" value="FAD/NAD-bd_sf"/>
</dbReference>
<dbReference type="GO" id="GO:0016192">
    <property type="term" value="P:vesicle-mediated transport"/>
    <property type="evidence" value="ECO:0000318"/>
    <property type="project" value="GO_Central"/>
</dbReference>
<dbReference type="GO" id="GO:0005096">
    <property type="term" value="F:GTPase activator activity"/>
    <property type="evidence" value="ECO:0007669"/>
    <property type="project" value="UniProtKB-UniRule"/>
</dbReference>
<dbReference type="InterPro" id="IPR018203">
    <property type="entry name" value="GDP_dissociation_inhibitor"/>
</dbReference>
<dbReference type="OrthoDB" id="9446342at2759"/>
<dbReference type="PRINTS" id="PR00891">
    <property type="entry name" value="RABGDIREP"/>
</dbReference>
<evidence type="ECO:0000256" key="6">
    <source>
        <dbReference type="SAM" id="MobiDB-lite"/>
    </source>
</evidence>
<dbReference type="KEGG" id="soe:110803177"/>
<proteinExistence type="inferred from homology"/>
<comment type="function">
    <text evidence="5">Substrate-binding subunit of the Rab geranylgeranyltransferase (GGTase) complex. Binds unprenylated Rab proteins.</text>
</comment>
<dbReference type="Gene3D" id="3.30.519.10">
    <property type="entry name" value="Guanine Nucleotide Dissociation Inhibitor, domain 2"/>
    <property type="match status" value="1"/>
</dbReference>
<evidence type="ECO:0000256" key="1">
    <source>
        <dbReference type="ARBA" id="ARBA00004496"/>
    </source>
</evidence>
<dbReference type="GO" id="GO:0007264">
    <property type="term" value="P:small GTPase-mediated signal transduction"/>
    <property type="evidence" value="ECO:0007669"/>
    <property type="project" value="UniProtKB-UniRule"/>
</dbReference>
<gene>
    <name evidence="8" type="primary">LOC110803177</name>
</gene>
<name>A0A9R0JAR3_SPIOL</name>
<dbReference type="SUPFAM" id="SSF54373">
    <property type="entry name" value="FAD-linked reductases, C-terminal domain"/>
    <property type="match status" value="1"/>
</dbReference>
<accession>A0A9R0JAR3</accession>
<feature type="region of interest" description="Disordered" evidence="6">
    <location>
        <begin position="539"/>
        <end position="560"/>
    </location>
</feature>
<dbReference type="SUPFAM" id="SSF51905">
    <property type="entry name" value="FAD/NAD(P)-binding domain"/>
    <property type="match status" value="1"/>
</dbReference>
<dbReference type="PIRSF" id="PIRSF016550">
    <property type="entry name" value="Rab_ger_ger_transf_A_euk"/>
    <property type="match status" value="1"/>
</dbReference>
<feature type="compositionally biased region" description="Acidic residues" evidence="6">
    <location>
        <begin position="543"/>
        <end position="560"/>
    </location>
</feature>
<dbReference type="GeneID" id="110803177"/>
<evidence type="ECO:0000256" key="2">
    <source>
        <dbReference type="ARBA" id="ARBA00005593"/>
    </source>
</evidence>
<dbReference type="Pfam" id="PF00996">
    <property type="entry name" value="GDI"/>
    <property type="match status" value="2"/>
</dbReference>
<dbReference type="GO" id="GO:0005829">
    <property type="term" value="C:cytosol"/>
    <property type="evidence" value="ECO:0000318"/>
    <property type="project" value="GO_Central"/>
</dbReference>
<dbReference type="GO" id="GO:0005634">
    <property type="term" value="C:nucleus"/>
    <property type="evidence" value="ECO:0000318"/>
    <property type="project" value="GO_Central"/>
</dbReference>
<dbReference type="AlphaFoldDB" id="A0A9R0JAR3"/>
<reference evidence="7" key="1">
    <citation type="journal article" date="2021" name="Nat. Commun.">
        <title>Genomic analyses provide insights into spinach domestication and the genetic basis of agronomic traits.</title>
        <authorList>
            <person name="Cai X."/>
            <person name="Sun X."/>
            <person name="Xu C."/>
            <person name="Sun H."/>
            <person name="Wang X."/>
            <person name="Ge C."/>
            <person name="Zhang Z."/>
            <person name="Wang Q."/>
            <person name="Fei Z."/>
            <person name="Jiao C."/>
            <person name="Wang Q."/>
        </authorList>
    </citation>
    <scope>NUCLEOTIDE SEQUENCE [LARGE SCALE GENOMIC DNA]</scope>
    <source>
        <strain evidence="7">cv. Varoflay</strain>
    </source>
</reference>
<sequence>MSDPSPPSPPPEFPPVEPTNFDLIVIGTGLSQSVIAAAASTAGKTVLHLDPNPFYGSHFSSLSLPELSSFLLSAPSQPSHSSPISDEYDVVPLSSRPLYSDVEISALPTELEDCSRRFCFDVSGPRVLFCADSAIDLLLKSGVNHYLEFKSVDVSLIYDGESGKFSSVPGSRAAIFNDKSLSLIEKLTLMGFFKLVQKHLGGEGEDVISEEDLESPFVEFLNKFRLNKNPLNQKIKWIILYAIALADYDQENLEVCKDLLKTKDGINRLALYHSSIGRFPNAPGAMLYPMYGQGELPQAFCRRAAVKGCIYVLRMPVAALLADKGSGLYRGVRLASGQDLFSHQLLIDPQFVIPQALALSKSGSLQVNSQNSIPKDIKMKVARGICITRTSLKSDALNLLIVYPPRSLYPEQVTSVRVLQLGSNSAVCPVGMFVLHLSSFCDDANQGKKLLKAAVDALFKQPSSVISEIKSSETPEDNSVDQGAVTEEEKPALVWTASYLQEITEESVSTISSSPCPDGNLSYNNLIDTTKKMFEQMFSGEEFFPDAPEDPDNVEDSAPE</sequence>
<dbReference type="GO" id="GO:0005968">
    <property type="term" value="C:Rab-protein geranylgeranyltransferase complex"/>
    <property type="evidence" value="ECO:0000318"/>
    <property type="project" value="GO_Central"/>
</dbReference>
<dbReference type="InterPro" id="IPR001738">
    <property type="entry name" value="Rab_escort"/>
</dbReference>
<evidence type="ECO:0000256" key="4">
    <source>
        <dbReference type="ARBA" id="ARBA00022490"/>
    </source>
</evidence>
<keyword evidence="7" id="KW-1185">Reference proteome</keyword>
<evidence type="ECO:0000313" key="7">
    <source>
        <dbReference type="Proteomes" id="UP000813463"/>
    </source>
</evidence>
<dbReference type="GO" id="GO:0005092">
    <property type="term" value="F:GDP-dissociation inhibitor activity"/>
    <property type="evidence" value="ECO:0007669"/>
    <property type="project" value="InterPro"/>
</dbReference>
<evidence type="ECO:0000256" key="3">
    <source>
        <dbReference type="ARBA" id="ARBA00022468"/>
    </source>
</evidence>
<dbReference type="PANTHER" id="PTHR11787:SF4">
    <property type="entry name" value="CHM, RAB ESCORT PROTEIN 1"/>
    <property type="match status" value="1"/>
</dbReference>
<dbReference type="GO" id="GO:0006886">
    <property type="term" value="P:intracellular protein transport"/>
    <property type="evidence" value="ECO:0007669"/>
    <property type="project" value="InterPro"/>
</dbReference>
<organism evidence="7 8">
    <name type="scientific">Spinacia oleracea</name>
    <name type="common">Spinach</name>
    <dbReference type="NCBI Taxonomy" id="3562"/>
    <lineage>
        <taxon>Eukaryota</taxon>
        <taxon>Viridiplantae</taxon>
        <taxon>Streptophyta</taxon>
        <taxon>Embryophyta</taxon>
        <taxon>Tracheophyta</taxon>
        <taxon>Spermatophyta</taxon>
        <taxon>Magnoliopsida</taxon>
        <taxon>eudicotyledons</taxon>
        <taxon>Gunneridae</taxon>
        <taxon>Pentapetalae</taxon>
        <taxon>Caryophyllales</taxon>
        <taxon>Chenopodiaceae</taxon>
        <taxon>Chenopodioideae</taxon>
        <taxon>Anserineae</taxon>
        <taxon>Spinacia</taxon>
    </lineage>
</organism>
<dbReference type="RefSeq" id="XP_021864351.1">
    <property type="nucleotide sequence ID" value="XM_022008659.2"/>
</dbReference>
<keyword evidence="3 5" id="KW-0343">GTPase activation</keyword>
<reference evidence="8" key="2">
    <citation type="submission" date="2025-08" db="UniProtKB">
        <authorList>
            <consortium name="RefSeq"/>
        </authorList>
    </citation>
    <scope>IDENTIFICATION</scope>
    <source>
        <tissue evidence="8">Leaf</tissue>
    </source>
</reference>
<comment type="similarity">
    <text evidence="2 5">Belongs to the Rab GDI family.</text>
</comment>
<protein>
    <recommendedName>
        <fullName evidence="5">Rab escort protein 1</fullName>
    </recommendedName>
</protein>